<dbReference type="GO" id="GO:0005737">
    <property type="term" value="C:cytoplasm"/>
    <property type="evidence" value="ECO:0007669"/>
    <property type="project" value="UniProtKB-SubCell"/>
</dbReference>
<keyword evidence="5 12" id="KW-0132">Cell division</keyword>
<dbReference type="Pfam" id="PF00254">
    <property type="entry name" value="FKBP_C"/>
    <property type="match status" value="1"/>
</dbReference>
<evidence type="ECO:0000256" key="13">
    <source>
        <dbReference type="PROSITE-ProRule" id="PRU00277"/>
    </source>
</evidence>
<dbReference type="PANTHER" id="PTHR30560">
    <property type="entry name" value="TRIGGER FACTOR CHAPERONE AND PEPTIDYL-PROLYL CIS/TRANS ISOMERASE"/>
    <property type="match status" value="1"/>
</dbReference>
<dbReference type="InterPro" id="IPR005215">
    <property type="entry name" value="Trig_fac"/>
</dbReference>
<dbReference type="EC" id="5.2.1.8" evidence="3 12"/>
<comment type="catalytic activity">
    <reaction evidence="1 12 13">
        <text>[protein]-peptidylproline (omega=180) = [protein]-peptidylproline (omega=0)</text>
        <dbReference type="Rhea" id="RHEA:16237"/>
        <dbReference type="Rhea" id="RHEA-COMP:10747"/>
        <dbReference type="Rhea" id="RHEA-COMP:10748"/>
        <dbReference type="ChEBI" id="CHEBI:83833"/>
        <dbReference type="ChEBI" id="CHEBI:83834"/>
        <dbReference type="EC" id="5.2.1.8"/>
    </reaction>
</comment>
<gene>
    <name evidence="12 18" type="primary">tig</name>
    <name evidence="18" type="ORF">GCWU000342_00363</name>
</gene>
<evidence type="ECO:0000256" key="9">
    <source>
        <dbReference type="ARBA" id="ARBA00023306"/>
    </source>
</evidence>
<keyword evidence="9 12" id="KW-0131">Cell cycle</keyword>
<evidence type="ECO:0000256" key="15">
    <source>
        <dbReference type="SAM" id="Coils"/>
    </source>
</evidence>
<dbReference type="FunFam" id="3.10.50.40:FF:000001">
    <property type="entry name" value="Trigger factor"/>
    <property type="match status" value="1"/>
</dbReference>
<comment type="caution">
    <text evidence="18">The sequence shown here is derived from an EMBL/GenBank/DDBJ whole genome shotgun (WGS) entry which is preliminary data.</text>
</comment>
<dbReference type="InterPro" id="IPR008880">
    <property type="entry name" value="Trigger_fac_C"/>
</dbReference>
<sequence>MLRKQWNTRVPSCASAADKEEQEMSVKVENLEKNMAKLTVEVDAAELEKALERAYQKQKKSISVPGFRKGKVPRQLVEKMYGPQVFYDDAANDLLSKEYPRAYDECGLEIASQPKINIEQLEKGKNFIFTAEVAVKPEVKLADYKGIEVTKIDTDVTDDEVNTEIDLERNKNSRTVTVDRAIEKGDTANINFEGFVDGQAFDGGKGENYDLKIGSGSFIDNFEDQLIGHRAGDELEVNVTFPENYQEKSLAGKAASFKVKVNEVKTTELPDLDDEFAQDVSEFDSLDEYKADVRKKLEERKKEQAKRTQQDEAVAKLAEASEMEIPDPMVDFQLDQMMNEFSQNMAQQGLSMQQYLQFTGMNMAQFREQARPDALSRIQSSLVLEALAKAEGLVASDEDVEEELKKMADSYKMELDKVKELVDESQRENMKKDLAIQKAVDLIYDNVREVEKKEEDKKEEPEKEE</sequence>
<feature type="coiled-coil region" evidence="15">
    <location>
        <begin position="401"/>
        <end position="428"/>
    </location>
</feature>
<dbReference type="GO" id="GO:0043335">
    <property type="term" value="P:protein unfolding"/>
    <property type="evidence" value="ECO:0007669"/>
    <property type="project" value="TreeGrafter"/>
</dbReference>
<evidence type="ECO:0000256" key="8">
    <source>
        <dbReference type="ARBA" id="ARBA00023235"/>
    </source>
</evidence>
<feature type="domain" description="PPIase FKBP-type" evidence="17">
    <location>
        <begin position="185"/>
        <end position="270"/>
    </location>
</feature>
<protein>
    <recommendedName>
        <fullName evidence="4 12">Trigger factor</fullName>
        <shortName evidence="12">TF</shortName>
        <ecNumber evidence="3 12">5.2.1.8</ecNumber>
    </recommendedName>
    <alternativeName>
        <fullName evidence="11 12">PPIase</fullName>
    </alternativeName>
</protein>
<dbReference type="SUPFAM" id="SSF54534">
    <property type="entry name" value="FKBP-like"/>
    <property type="match status" value="1"/>
</dbReference>
<dbReference type="eggNOG" id="COG0544">
    <property type="taxonomic scope" value="Bacteria"/>
</dbReference>
<dbReference type="Gene3D" id="3.10.50.40">
    <property type="match status" value="1"/>
</dbReference>
<reference evidence="18" key="1">
    <citation type="submission" date="2009-04" db="EMBL/GenBank/DDBJ databases">
        <authorList>
            <person name="Weinstock G."/>
            <person name="Sodergren E."/>
            <person name="Clifton S."/>
            <person name="Fulton L."/>
            <person name="Fulton B."/>
            <person name="Courtney L."/>
            <person name="Fronick C."/>
            <person name="Harrison M."/>
            <person name="Strong C."/>
            <person name="Farmer C."/>
            <person name="Delahaunty K."/>
            <person name="Markovic C."/>
            <person name="Hall O."/>
            <person name="Minx P."/>
            <person name="Tomlinson C."/>
            <person name="Mitreva M."/>
            <person name="Nelson J."/>
            <person name="Hou S."/>
            <person name="Wollam A."/>
            <person name="Pepin K.H."/>
            <person name="Johnson M."/>
            <person name="Bhonagiri V."/>
            <person name="Nash W.E."/>
            <person name="Warren W."/>
            <person name="Chinwalla A."/>
            <person name="Mardis E.R."/>
            <person name="Wilson R.K."/>
        </authorList>
    </citation>
    <scope>NUCLEOTIDE SEQUENCE [LARGE SCALE GENOMIC DNA]</scope>
    <source>
        <strain evidence="18">DSM 14600</strain>
    </source>
</reference>
<dbReference type="Pfam" id="PF05698">
    <property type="entry name" value="Trigger_C"/>
    <property type="match status" value="1"/>
</dbReference>
<evidence type="ECO:0000256" key="3">
    <source>
        <dbReference type="ARBA" id="ARBA00013194"/>
    </source>
</evidence>
<evidence type="ECO:0000256" key="5">
    <source>
        <dbReference type="ARBA" id="ARBA00022618"/>
    </source>
</evidence>
<dbReference type="Gene3D" id="3.30.70.1050">
    <property type="entry name" value="Trigger factor ribosome-binding domain"/>
    <property type="match status" value="1"/>
</dbReference>
<evidence type="ECO:0000256" key="4">
    <source>
        <dbReference type="ARBA" id="ARBA00016902"/>
    </source>
</evidence>
<evidence type="ECO:0000313" key="18">
    <source>
        <dbReference type="EMBL" id="EEP29013.1"/>
    </source>
</evidence>
<comment type="subcellular location">
    <subcellularLocation>
        <location evidence="12">Cytoplasm</location>
    </subcellularLocation>
    <text evidence="12">About half TF is bound to the ribosome near the polypeptide exit tunnel while the other half is free in the cytoplasm.</text>
</comment>
<comment type="function">
    <text evidence="10 12">Involved in protein export. Acts as a chaperone by maintaining the newly synthesized protein in an open conformation. Functions as a peptidyl-prolyl cis-trans isomerase.</text>
</comment>
<dbReference type="Pfam" id="PF05697">
    <property type="entry name" value="Trigger_N"/>
    <property type="match status" value="1"/>
</dbReference>
<dbReference type="HAMAP" id="MF_00303">
    <property type="entry name" value="Trigger_factor_Tig"/>
    <property type="match status" value="1"/>
</dbReference>
<dbReference type="HOGENOM" id="CLU_033058_3_2_9"/>
<evidence type="ECO:0000256" key="12">
    <source>
        <dbReference type="HAMAP-Rule" id="MF_00303"/>
    </source>
</evidence>
<evidence type="ECO:0000256" key="16">
    <source>
        <dbReference type="SAM" id="MobiDB-lite"/>
    </source>
</evidence>
<keyword evidence="12" id="KW-0963">Cytoplasm</keyword>
<dbReference type="GO" id="GO:0043022">
    <property type="term" value="F:ribosome binding"/>
    <property type="evidence" value="ECO:0007669"/>
    <property type="project" value="TreeGrafter"/>
</dbReference>
<dbReference type="GO" id="GO:0051083">
    <property type="term" value="P:'de novo' cotranslational protein folding"/>
    <property type="evidence" value="ECO:0007669"/>
    <property type="project" value="TreeGrafter"/>
</dbReference>
<evidence type="ECO:0000256" key="1">
    <source>
        <dbReference type="ARBA" id="ARBA00000971"/>
    </source>
</evidence>
<feature type="region of interest" description="Disordered" evidence="16">
    <location>
        <begin position="1"/>
        <end position="23"/>
    </location>
</feature>
<dbReference type="AlphaFoldDB" id="C4G8R6"/>
<dbReference type="InterPro" id="IPR046357">
    <property type="entry name" value="PPIase_dom_sf"/>
</dbReference>
<evidence type="ECO:0000256" key="6">
    <source>
        <dbReference type="ARBA" id="ARBA00023110"/>
    </source>
</evidence>
<dbReference type="GO" id="GO:0044183">
    <property type="term" value="F:protein folding chaperone"/>
    <property type="evidence" value="ECO:0007669"/>
    <property type="project" value="TreeGrafter"/>
</dbReference>
<dbReference type="GO" id="GO:0003755">
    <property type="term" value="F:peptidyl-prolyl cis-trans isomerase activity"/>
    <property type="evidence" value="ECO:0007669"/>
    <property type="project" value="UniProtKB-UniRule"/>
</dbReference>
<keyword evidence="8 12" id="KW-0413">Isomerase</keyword>
<dbReference type="Proteomes" id="UP000003494">
    <property type="component" value="Unassembled WGS sequence"/>
</dbReference>
<dbReference type="GO" id="GO:0051301">
    <property type="term" value="P:cell division"/>
    <property type="evidence" value="ECO:0007669"/>
    <property type="project" value="UniProtKB-KW"/>
</dbReference>
<dbReference type="InterPro" id="IPR027304">
    <property type="entry name" value="Trigger_fact/SurA_dom_sf"/>
</dbReference>
<dbReference type="InterPro" id="IPR001179">
    <property type="entry name" value="PPIase_FKBP_dom"/>
</dbReference>
<dbReference type="Gene3D" id="1.10.3120.10">
    <property type="entry name" value="Trigger factor, C-terminal domain"/>
    <property type="match status" value="1"/>
</dbReference>
<accession>C4G8R6</accession>
<evidence type="ECO:0000256" key="14">
    <source>
        <dbReference type="RuleBase" id="RU003914"/>
    </source>
</evidence>
<evidence type="ECO:0000256" key="2">
    <source>
        <dbReference type="ARBA" id="ARBA00005464"/>
    </source>
</evidence>
<keyword evidence="6 12" id="KW-0697">Rotamase</keyword>
<comment type="similarity">
    <text evidence="2 12 14">Belongs to the FKBP-type PPIase family. Tig subfamily.</text>
</comment>
<evidence type="ECO:0000256" key="11">
    <source>
        <dbReference type="ARBA" id="ARBA00029986"/>
    </source>
</evidence>
<dbReference type="SUPFAM" id="SSF102735">
    <property type="entry name" value="Trigger factor ribosome-binding domain"/>
    <property type="match status" value="1"/>
</dbReference>
<dbReference type="GO" id="GO:0015031">
    <property type="term" value="P:protein transport"/>
    <property type="evidence" value="ECO:0007669"/>
    <property type="project" value="UniProtKB-UniRule"/>
</dbReference>
<dbReference type="SUPFAM" id="SSF109998">
    <property type="entry name" value="Triger factor/SurA peptide-binding domain-like"/>
    <property type="match status" value="1"/>
</dbReference>
<dbReference type="STRING" id="626523.GCWU000342_00363"/>
<evidence type="ECO:0000256" key="10">
    <source>
        <dbReference type="ARBA" id="ARBA00024849"/>
    </source>
</evidence>
<evidence type="ECO:0000259" key="17">
    <source>
        <dbReference type="PROSITE" id="PS50059"/>
    </source>
</evidence>
<proteinExistence type="inferred from homology"/>
<dbReference type="PIRSF" id="PIRSF003095">
    <property type="entry name" value="Trigger_factor"/>
    <property type="match status" value="1"/>
</dbReference>
<comment type="domain">
    <text evidence="12">Consists of 3 domains; the N-terminus binds the ribosome, the middle domain has PPIase activity, while the C-terminus has intrinsic chaperone activity on its own.</text>
</comment>
<dbReference type="PANTHER" id="PTHR30560:SF3">
    <property type="entry name" value="TRIGGER FACTOR-LIKE PROTEIN TIG, CHLOROPLASTIC"/>
    <property type="match status" value="1"/>
</dbReference>
<evidence type="ECO:0000256" key="7">
    <source>
        <dbReference type="ARBA" id="ARBA00023186"/>
    </source>
</evidence>
<keyword evidence="15" id="KW-0175">Coiled coil</keyword>
<dbReference type="InterPro" id="IPR036611">
    <property type="entry name" value="Trigger_fac_ribosome-bd_sf"/>
</dbReference>
<dbReference type="InterPro" id="IPR037041">
    <property type="entry name" value="Trigger_fac_C_sf"/>
</dbReference>
<evidence type="ECO:0000313" key="19">
    <source>
        <dbReference type="Proteomes" id="UP000003494"/>
    </source>
</evidence>
<keyword evidence="7 12" id="KW-0143">Chaperone</keyword>
<feature type="compositionally biased region" description="Polar residues" evidence="16">
    <location>
        <begin position="1"/>
        <end position="10"/>
    </location>
</feature>
<dbReference type="EMBL" id="ACIP02000001">
    <property type="protein sequence ID" value="EEP29013.1"/>
    <property type="molecule type" value="Genomic_DNA"/>
</dbReference>
<keyword evidence="19" id="KW-1185">Reference proteome</keyword>
<dbReference type="InterPro" id="IPR008881">
    <property type="entry name" value="Trigger_fac_ribosome-bd_bac"/>
</dbReference>
<dbReference type="PROSITE" id="PS50059">
    <property type="entry name" value="FKBP_PPIASE"/>
    <property type="match status" value="1"/>
</dbReference>
<dbReference type="NCBIfam" id="TIGR00115">
    <property type="entry name" value="tig"/>
    <property type="match status" value="1"/>
</dbReference>
<organism evidence="18 19">
    <name type="scientific">Shuttleworthella satelles DSM 14600</name>
    <dbReference type="NCBI Taxonomy" id="626523"/>
    <lineage>
        <taxon>Bacteria</taxon>
        <taxon>Bacillati</taxon>
        <taxon>Bacillota</taxon>
        <taxon>Clostridia</taxon>
        <taxon>Lachnospirales</taxon>
        <taxon>Lachnospiraceae</taxon>
        <taxon>Shuttleworthella</taxon>
    </lineage>
</organism>
<name>C4G8R6_9FIRM</name>